<gene>
    <name evidence="2" type="ORF">E4N74_04790</name>
</gene>
<keyword evidence="1" id="KW-1133">Transmembrane helix</keyword>
<dbReference type="Pfam" id="PF10947">
    <property type="entry name" value="DUF2628"/>
    <property type="match status" value="1"/>
</dbReference>
<keyword evidence="1" id="KW-0472">Membrane</keyword>
<name>A0AAE9SHU1_9SPIR</name>
<feature type="transmembrane region" description="Helical" evidence="1">
    <location>
        <begin position="45"/>
        <end position="63"/>
    </location>
</feature>
<feature type="transmembrane region" description="Helical" evidence="1">
    <location>
        <begin position="20"/>
        <end position="38"/>
    </location>
</feature>
<organism evidence="2 3">
    <name type="scientific">Treponema putidum</name>
    <dbReference type="NCBI Taxonomy" id="221027"/>
    <lineage>
        <taxon>Bacteria</taxon>
        <taxon>Pseudomonadati</taxon>
        <taxon>Spirochaetota</taxon>
        <taxon>Spirochaetia</taxon>
        <taxon>Spirochaetales</taxon>
        <taxon>Treponemataceae</taxon>
        <taxon>Treponema</taxon>
    </lineage>
</organism>
<dbReference type="InterPro" id="IPR024399">
    <property type="entry name" value="DUF2628"/>
</dbReference>
<dbReference type="EMBL" id="CP038804">
    <property type="protein sequence ID" value="UTY33405.1"/>
    <property type="molecule type" value="Genomic_DNA"/>
</dbReference>
<evidence type="ECO:0000313" key="3">
    <source>
        <dbReference type="Proteomes" id="UP001058682"/>
    </source>
</evidence>
<sequence length="243" mass="27701">MKKFDIYTNRLGNCVAVKVSSGEFSAGAFFFTWIWAFINKLYKQAIICLLYITVIQVIIYIVTYDNIHNSIYDNAGKMILIGFFNLIASIFFGSVGNTLIKSNLQKRGYKFEVTIFAENKEQAILLFKSGKYEAVPEENPDTSNSEDKPNENPPTIEYKECPFCCEKIEKNALVCNYCNASLVPEKTEKQENIAVQNIPVTEEIKESKYKLCPYCGEEIKKIAIKCRYCGSDLENTNSLNKEL</sequence>
<keyword evidence="1" id="KW-0812">Transmembrane</keyword>
<feature type="transmembrane region" description="Helical" evidence="1">
    <location>
        <begin position="78"/>
        <end position="100"/>
    </location>
</feature>
<evidence type="ECO:0000313" key="2">
    <source>
        <dbReference type="EMBL" id="UTY33405.1"/>
    </source>
</evidence>
<protein>
    <submittedName>
        <fullName evidence="2">DUF2628 domain-containing protein</fullName>
    </submittedName>
</protein>
<dbReference type="Proteomes" id="UP001058682">
    <property type="component" value="Chromosome"/>
</dbReference>
<proteinExistence type="predicted"/>
<reference evidence="2" key="1">
    <citation type="submission" date="2019-04" db="EMBL/GenBank/DDBJ databases">
        <title>Whole genome sequencing of oral phylogroup 2 treponemes.</title>
        <authorList>
            <person name="Chan Y."/>
            <person name="Zeng H.H."/>
            <person name="Yu X.L."/>
            <person name="Leung W.K."/>
            <person name="Watt R.M."/>
        </authorList>
    </citation>
    <scope>NUCLEOTIDE SEQUENCE</scope>
    <source>
        <strain evidence="2">OMZ 835</strain>
    </source>
</reference>
<evidence type="ECO:0000256" key="1">
    <source>
        <dbReference type="SAM" id="Phobius"/>
    </source>
</evidence>
<dbReference type="RefSeq" id="WP_255819097.1">
    <property type="nucleotide sequence ID" value="NZ_CP038804.1"/>
</dbReference>
<dbReference type="AlphaFoldDB" id="A0AAE9SHU1"/>
<accession>A0AAE9SHU1</accession>